<keyword evidence="2" id="KW-1185">Reference proteome</keyword>
<dbReference type="Pfam" id="PF18950">
    <property type="entry name" value="DUF5694"/>
    <property type="match status" value="1"/>
</dbReference>
<dbReference type="EMBL" id="JAUSTY010000005">
    <property type="protein sequence ID" value="MDQ0165769.1"/>
    <property type="molecule type" value="Genomic_DNA"/>
</dbReference>
<dbReference type="Proteomes" id="UP001235840">
    <property type="component" value="Unassembled WGS sequence"/>
</dbReference>
<accession>A0ABT9VY14</accession>
<sequence length="248" mass="29261">MEKKPKVLILGTFHMSPSSDLYQTEVDNLQSRTRQQEIREVVDLLKQYKPTKIAVEIVPAEEESLNKKYRDYTTGSFELEMNEVHQLGFRMAAELNHEKVYAIDWMEKGAERRSVGEVYEWAKANQPELFSSLFNWLKQKANDENKESTILDLYCNCNELSEIKKHHQMYVNMARIREINNYVGMDWLIWWYQRNLILFSNIARLATSSDDRIMLIIGAGHVQILYQFLEESGLFELESTMKYLKKSV</sequence>
<reference evidence="1 2" key="1">
    <citation type="submission" date="2023-07" db="EMBL/GenBank/DDBJ databases">
        <title>Genomic Encyclopedia of Type Strains, Phase IV (KMG-IV): sequencing the most valuable type-strain genomes for metagenomic binning, comparative biology and taxonomic classification.</title>
        <authorList>
            <person name="Goeker M."/>
        </authorList>
    </citation>
    <scope>NUCLEOTIDE SEQUENCE [LARGE SCALE GENOMIC DNA]</scope>
    <source>
        <strain evidence="1 2">DSM 12751</strain>
    </source>
</reference>
<dbReference type="RefSeq" id="WP_307393253.1">
    <property type="nucleotide sequence ID" value="NZ_BAAADK010000011.1"/>
</dbReference>
<dbReference type="InterPro" id="IPR043749">
    <property type="entry name" value="DUF5694"/>
</dbReference>
<organism evidence="1 2">
    <name type="scientific">Caldalkalibacillus horti</name>
    <dbReference type="NCBI Taxonomy" id="77523"/>
    <lineage>
        <taxon>Bacteria</taxon>
        <taxon>Bacillati</taxon>
        <taxon>Bacillota</taxon>
        <taxon>Bacilli</taxon>
        <taxon>Bacillales</taxon>
        <taxon>Bacillaceae</taxon>
        <taxon>Caldalkalibacillus</taxon>
    </lineage>
</organism>
<evidence type="ECO:0000313" key="2">
    <source>
        <dbReference type="Proteomes" id="UP001235840"/>
    </source>
</evidence>
<comment type="caution">
    <text evidence="1">The sequence shown here is derived from an EMBL/GenBank/DDBJ whole genome shotgun (WGS) entry which is preliminary data.</text>
</comment>
<name>A0ABT9VY14_9BACI</name>
<proteinExistence type="predicted"/>
<evidence type="ECO:0000313" key="1">
    <source>
        <dbReference type="EMBL" id="MDQ0165769.1"/>
    </source>
</evidence>
<gene>
    <name evidence="1" type="ORF">J2S11_001670</name>
</gene>
<protein>
    <submittedName>
        <fullName evidence="1">Pheromone shutdown protein TraB</fullName>
    </submittedName>
</protein>